<dbReference type="InterPro" id="IPR006342">
    <property type="entry name" value="FkbM_mtfrase"/>
</dbReference>
<sequence>MDTTSVPVKLFGGQLHAIARGAGWRAWHPADAAWPAPNTSAVRCMNGSMRFPLHMRLAPQRMCLAPDDLISRRLIDHGRWYDCGKYIRLWEAFGPDGRATGGPPGVVLEVGANIGACTVEILLRTNARIVAFEPLAMNLFFLTRTLKLLVERNASLADRVLVFPVGVGETWSRSPIFVEPGNQGNAVMRRPFVTGCLGKADEREACIARRMQMGGHVVVAPLDGIFPRGLGSVGLLKIDTQGFECNVLRGARIALSRSHNLMAVVAEVATSWLNAQCCGRTMLYELLRTARPAWGVSCTKRVGSDSNCVGYRETPQLVPTIRLCRFILNRTKGLTVNKIRLAKRVAWTCLARHRALRNKQQLERKARSVLQGIAPHSSSDGARSSCAEWTSSRIGVFNDGRRCGSCCGAHGDVRSLMCRGSNAVGDFHNLSEAEMAARCIADKVCIGFYSRRYRSSPSGFELRPVKAWKGAYFRSGQWVTHQRRACMERPLPDKQNRARGL</sequence>
<dbReference type="AlphaFoldDB" id="A0A7S3EZ84"/>
<dbReference type="PANTHER" id="PTHR34203:SF13">
    <property type="entry name" value="EXPRESSED PROTEIN"/>
    <property type="match status" value="1"/>
</dbReference>
<dbReference type="Gene3D" id="3.40.50.150">
    <property type="entry name" value="Vaccinia Virus protein VP39"/>
    <property type="match status" value="1"/>
</dbReference>
<dbReference type="PANTHER" id="PTHR34203">
    <property type="entry name" value="METHYLTRANSFERASE, FKBM FAMILY PROTEIN"/>
    <property type="match status" value="1"/>
</dbReference>
<dbReference type="InterPro" id="IPR029063">
    <property type="entry name" value="SAM-dependent_MTases_sf"/>
</dbReference>
<dbReference type="Pfam" id="PF05050">
    <property type="entry name" value="Methyltransf_21"/>
    <property type="match status" value="1"/>
</dbReference>
<evidence type="ECO:0000259" key="1">
    <source>
        <dbReference type="Pfam" id="PF05050"/>
    </source>
</evidence>
<protein>
    <recommendedName>
        <fullName evidence="1">Methyltransferase FkbM domain-containing protein</fullName>
    </recommendedName>
</protein>
<gene>
    <name evidence="2" type="ORF">HERI1096_LOCUS14079</name>
</gene>
<dbReference type="SUPFAM" id="SSF53335">
    <property type="entry name" value="S-adenosyl-L-methionine-dependent methyltransferases"/>
    <property type="match status" value="1"/>
</dbReference>
<name>A0A7S3EZ84_9EUKA</name>
<feature type="domain" description="Methyltransferase FkbM" evidence="1">
    <location>
        <begin position="109"/>
        <end position="259"/>
    </location>
</feature>
<accession>A0A7S3EZ84</accession>
<evidence type="ECO:0000313" key="2">
    <source>
        <dbReference type="EMBL" id="CAE0113419.1"/>
    </source>
</evidence>
<reference evidence="2" key="1">
    <citation type="submission" date="2021-01" db="EMBL/GenBank/DDBJ databases">
        <authorList>
            <person name="Corre E."/>
            <person name="Pelletier E."/>
            <person name="Niang G."/>
            <person name="Scheremetjew M."/>
            <person name="Finn R."/>
            <person name="Kale V."/>
            <person name="Holt S."/>
            <person name="Cochrane G."/>
            <person name="Meng A."/>
            <person name="Brown T."/>
            <person name="Cohen L."/>
        </authorList>
    </citation>
    <scope>NUCLEOTIDE SEQUENCE</scope>
    <source>
        <strain evidence="2">CCMP281</strain>
    </source>
</reference>
<dbReference type="EMBL" id="HBHX01025243">
    <property type="protein sequence ID" value="CAE0113419.1"/>
    <property type="molecule type" value="Transcribed_RNA"/>
</dbReference>
<dbReference type="NCBIfam" id="TIGR01444">
    <property type="entry name" value="fkbM_fam"/>
    <property type="match status" value="1"/>
</dbReference>
<dbReference type="InterPro" id="IPR052514">
    <property type="entry name" value="SAM-dependent_MTase"/>
</dbReference>
<organism evidence="2">
    <name type="scientific">Haptolina ericina</name>
    <dbReference type="NCBI Taxonomy" id="156174"/>
    <lineage>
        <taxon>Eukaryota</taxon>
        <taxon>Haptista</taxon>
        <taxon>Haptophyta</taxon>
        <taxon>Prymnesiophyceae</taxon>
        <taxon>Prymnesiales</taxon>
        <taxon>Prymnesiaceae</taxon>
        <taxon>Haptolina</taxon>
    </lineage>
</organism>
<proteinExistence type="predicted"/>